<sequence>MVERAYPQAMRSAARRAWQVTIDPQARRLACTAPGCPGPAPTGAAGQPAQQVALAHLAAHAQFEPLDSHLRTCRCHAHGCTWHPRHRGCTGPIQLTVFREHRGRSWHLADTCTGCAHLIPHAAPVPDPDPSATTGPAPALPGCLEPAGATGRQAAPAPARVQAALPALLQYLAAALGGRVPPGAALLALCCLLRADARGTTHLPAGLLRALRLNHDRDRLVDALAYERWLRREAPCAGVSPTGALTVRIADPAAAHALAALGRRERRALSKATVRLLTHRQLRALPDGARLTALHQMTSPAGTVPPARMRRERRARPATPRPGAAAGPCRCTAATADSRESA</sequence>
<accession>A0ABV6W5K4</accession>
<dbReference type="RefSeq" id="WP_380544166.1">
    <property type="nucleotide sequence ID" value="NZ_JBHFAB010000037.1"/>
</dbReference>
<dbReference type="Proteomes" id="UP001592531">
    <property type="component" value="Unassembled WGS sequence"/>
</dbReference>
<feature type="compositionally biased region" description="Low complexity" evidence="1">
    <location>
        <begin position="317"/>
        <end position="330"/>
    </location>
</feature>
<organism evidence="2 3">
    <name type="scientific">Streptacidiphilus cavernicola</name>
    <dbReference type="NCBI Taxonomy" id="3342716"/>
    <lineage>
        <taxon>Bacteria</taxon>
        <taxon>Bacillati</taxon>
        <taxon>Actinomycetota</taxon>
        <taxon>Actinomycetes</taxon>
        <taxon>Kitasatosporales</taxon>
        <taxon>Streptomycetaceae</taxon>
        <taxon>Streptacidiphilus</taxon>
    </lineage>
</organism>
<gene>
    <name evidence="2" type="ORF">ACEZDE_32195</name>
</gene>
<reference evidence="2 3" key="1">
    <citation type="submission" date="2024-09" db="EMBL/GenBank/DDBJ databases">
        <authorList>
            <person name="Lee S.D."/>
        </authorList>
    </citation>
    <scope>NUCLEOTIDE SEQUENCE [LARGE SCALE GENOMIC DNA]</scope>
    <source>
        <strain evidence="2 3">N8-3</strain>
    </source>
</reference>
<evidence type="ECO:0000313" key="3">
    <source>
        <dbReference type="Proteomes" id="UP001592531"/>
    </source>
</evidence>
<feature type="region of interest" description="Disordered" evidence="1">
    <location>
        <begin position="296"/>
        <end position="342"/>
    </location>
</feature>
<name>A0ABV6W5K4_9ACTN</name>
<proteinExistence type="predicted"/>
<dbReference type="EMBL" id="JBHFAB010000037">
    <property type="protein sequence ID" value="MFC1421270.1"/>
    <property type="molecule type" value="Genomic_DNA"/>
</dbReference>
<keyword evidence="3" id="KW-1185">Reference proteome</keyword>
<evidence type="ECO:0000256" key="1">
    <source>
        <dbReference type="SAM" id="MobiDB-lite"/>
    </source>
</evidence>
<evidence type="ECO:0000313" key="2">
    <source>
        <dbReference type="EMBL" id="MFC1421270.1"/>
    </source>
</evidence>
<protein>
    <submittedName>
        <fullName evidence="2">Uncharacterized protein</fullName>
    </submittedName>
</protein>
<comment type="caution">
    <text evidence="2">The sequence shown here is derived from an EMBL/GenBank/DDBJ whole genome shotgun (WGS) entry which is preliminary data.</text>
</comment>